<dbReference type="GO" id="GO:0009254">
    <property type="term" value="P:peptidoglycan turnover"/>
    <property type="evidence" value="ECO:0007669"/>
    <property type="project" value="TreeGrafter"/>
</dbReference>
<dbReference type="PANTHER" id="PTHR30480">
    <property type="entry name" value="BETA-HEXOSAMINIDASE-RELATED"/>
    <property type="match status" value="1"/>
</dbReference>
<dbReference type="Pfam" id="PF00933">
    <property type="entry name" value="Glyco_hydro_3"/>
    <property type="match status" value="1"/>
</dbReference>
<dbReference type="SUPFAM" id="SSF51445">
    <property type="entry name" value="(Trans)glycosidases"/>
    <property type="match status" value="1"/>
</dbReference>
<evidence type="ECO:0000259" key="6">
    <source>
        <dbReference type="Pfam" id="PF00933"/>
    </source>
</evidence>
<dbReference type="InterPro" id="IPR019800">
    <property type="entry name" value="Glyco_hydro_3_AS"/>
</dbReference>
<keyword evidence="5 7" id="KW-0326">Glycosidase</keyword>
<dbReference type="NCBIfam" id="NF003740">
    <property type="entry name" value="PRK05337.1"/>
    <property type="match status" value="1"/>
</dbReference>
<organism evidence="7">
    <name type="scientific">uncultured Pleomorphomonas sp</name>
    <dbReference type="NCBI Taxonomy" id="442121"/>
    <lineage>
        <taxon>Bacteria</taxon>
        <taxon>Pseudomonadati</taxon>
        <taxon>Pseudomonadota</taxon>
        <taxon>Alphaproteobacteria</taxon>
        <taxon>Hyphomicrobiales</taxon>
        <taxon>Pleomorphomonadaceae</taxon>
        <taxon>Pleomorphomonas</taxon>
        <taxon>environmental samples</taxon>
    </lineage>
</organism>
<dbReference type="InterPro" id="IPR017853">
    <property type="entry name" value="GH"/>
</dbReference>
<dbReference type="PANTHER" id="PTHR30480:SF13">
    <property type="entry name" value="BETA-HEXOSAMINIDASE"/>
    <property type="match status" value="1"/>
</dbReference>
<evidence type="ECO:0000256" key="2">
    <source>
        <dbReference type="ARBA" id="ARBA00005336"/>
    </source>
</evidence>
<comment type="similarity">
    <text evidence="2">Belongs to the glycosyl hydrolase 3 family.</text>
</comment>
<dbReference type="Gene3D" id="3.20.20.300">
    <property type="entry name" value="Glycoside hydrolase, family 3, N-terminal domain"/>
    <property type="match status" value="1"/>
</dbReference>
<dbReference type="InterPro" id="IPR036962">
    <property type="entry name" value="Glyco_hydro_3_N_sf"/>
</dbReference>
<evidence type="ECO:0000256" key="5">
    <source>
        <dbReference type="ARBA" id="ARBA00023295"/>
    </source>
</evidence>
<dbReference type="InterPro" id="IPR050226">
    <property type="entry name" value="NagZ_Beta-hexosaminidase"/>
</dbReference>
<proteinExistence type="inferred from homology"/>
<reference evidence="7" key="1">
    <citation type="submission" date="2016-08" db="EMBL/GenBank/DDBJ databases">
        <authorList>
            <person name="Seilhamer J.J."/>
        </authorList>
    </citation>
    <scope>NUCLEOTIDE SEQUENCE</scope>
    <source>
        <strain evidence="7">86</strain>
    </source>
</reference>
<comment type="catalytic activity">
    <reaction evidence="1">
        <text>Hydrolysis of terminal non-reducing N-acetyl-D-hexosamine residues in N-acetyl-beta-D-hexosaminides.</text>
        <dbReference type="EC" id="3.2.1.52"/>
    </reaction>
</comment>
<protein>
    <recommendedName>
        <fullName evidence="3">beta-N-acetylhexosaminidase</fullName>
        <ecNumber evidence="3">3.2.1.52</ecNumber>
    </recommendedName>
</protein>
<name>A0A212LCG9_9HYPH</name>
<evidence type="ECO:0000256" key="3">
    <source>
        <dbReference type="ARBA" id="ARBA00012663"/>
    </source>
</evidence>
<dbReference type="PROSITE" id="PS00775">
    <property type="entry name" value="GLYCOSYL_HYDROL_F3"/>
    <property type="match status" value="1"/>
</dbReference>
<evidence type="ECO:0000256" key="1">
    <source>
        <dbReference type="ARBA" id="ARBA00001231"/>
    </source>
</evidence>
<dbReference type="GO" id="GO:0004563">
    <property type="term" value="F:beta-N-acetylhexosaminidase activity"/>
    <property type="evidence" value="ECO:0007669"/>
    <property type="project" value="UniProtKB-EC"/>
</dbReference>
<dbReference type="EC" id="3.2.1.52" evidence="3"/>
<keyword evidence="4 7" id="KW-0378">Hydrolase</keyword>
<dbReference type="RefSeq" id="WP_288200018.1">
    <property type="nucleotide sequence ID" value="NZ_LT608334.1"/>
</dbReference>
<dbReference type="InterPro" id="IPR001764">
    <property type="entry name" value="Glyco_hydro_3_N"/>
</dbReference>
<gene>
    <name evidence="7" type="primary">nagZ</name>
    <name evidence="7" type="ORF">KL86PLE_130657</name>
</gene>
<dbReference type="EMBL" id="FMJD01000005">
    <property type="protein sequence ID" value="SCM75256.1"/>
    <property type="molecule type" value="Genomic_DNA"/>
</dbReference>
<dbReference type="AlphaFoldDB" id="A0A212LCG9"/>
<dbReference type="GO" id="GO:0005975">
    <property type="term" value="P:carbohydrate metabolic process"/>
    <property type="evidence" value="ECO:0007669"/>
    <property type="project" value="InterPro"/>
</dbReference>
<feature type="domain" description="Glycoside hydrolase family 3 N-terminal" evidence="6">
    <location>
        <begin position="14"/>
        <end position="286"/>
    </location>
</feature>
<sequence>MSRAFVTGLRGTALSADERAFLADAAPWGLILFCRNVENPDQVRRLTGDFRDALGWNAPVLIDQEGGRVQRLTAPHWRTYPSGRRLAGAAAVAGDLKLIEDVARLIGDDLAAVGIDVDCAPCLDIATPGMTPAIGDRSYGERPDRVAAAGRAFADGLTAAGVLPVIKHVPGHGRARVDSHHELPVVDADLDSLAASDFAPFAALADLPAAMTAHLVYTAIDADRPATQSPVVIERIIRDRIGFDGLLFSDDLSMNALKGTLAERARATLAAGCDIALHCSGDIGEMVAVAAEAPELVGKAAARAERALKGRAGSPHDDADGVLARLDAALAAFDVAGV</sequence>
<evidence type="ECO:0000256" key="4">
    <source>
        <dbReference type="ARBA" id="ARBA00022801"/>
    </source>
</evidence>
<evidence type="ECO:0000313" key="7">
    <source>
        <dbReference type="EMBL" id="SCM75256.1"/>
    </source>
</evidence>
<accession>A0A212LCG9</accession>